<dbReference type="EMBL" id="CP022272">
    <property type="protein sequence ID" value="ASJ95199.1"/>
    <property type="molecule type" value="Genomic_DNA"/>
</dbReference>
<protein>
    <recommendedName>
        <fullName evidence="3">Cytochrome oxidase biogenesis cluster protein</fullName>
    </recommendedName>
</protein>
<accession>A0AAC9XM46</accession>
<evidence type="ECO:0000313" key="1">
    <source>
        <dbReference type="EMBL" id="ASJ95199.1"/>
    </source>
</evidence>
<evidence type="ECO:0000313" key="2">
    <source>
        <dbReference type="Proteomes" id="UP000198233"/>
    </source>
</evidence>
<name>A0AAC9XM46_9GAMM</name>
<dbReference type="RefSeq" id="WP_088903525.1">
    <property type="nucleotide sequence ID" value="NZ_CP022272.1"/>
</dbReference>
<dbReference type="KEGG" id="smav:CFF01_00550"/>
<organism evidence="1 2">
    <name type="scientific">Shewanella marisflavi</name>
    <dbReference type="NCBI Taxonomy" id="260364"/>
    <lineage>
        <taxon>Bacteria</taxon>
        <taxon>Pseudomonadati</taxon>
        <taxon>Pseudomonadota</taxon>
        <taxon>Gammaproteobacteria</taxon>
        <taxon>Alteromonadales</taxon>
        <taxon>Shewanellaceae</taxon>
        <taxon>Shewanella</taxon>
    </lineage>
</organism>
<dbReference type="AlphaFoldDB" id="A0AAC9XM46"/>
<sequence length="183" mass="20336">MKSPKTRGAKPLLILLLVFVLPVAVAKLVLSLNLYHGGATNKGELLPPDTNYASLAMTNPMPKHWQMIYLLPQDCAQACQDRLYILHQSQIALGRDQHRVNPIILLQEDSDLAALEKSTFSFTTAKATEAMGQMLTQQEIIIVDPLGSLVMRYQQVDDEQAQIMLGKALIADLRKMLKLSRVG</sequence>
<evidence type="ECO:0008006" key="3">
    <source>
        <dbReference type="Google" id="ProtNLM"/>
    </source>
</evidence>
<dbReference type="Proteomes" id="UP000198233">
    <property type="component" value="Chromosome"/>
</dbReference>
<proteinExistence type="predicted"/>
<gene>
    <name evidence="1" type="ORF">CFF01_00550</name>
</gene>
<reference evidence="1 2" key="1">
    <citation type="submission" date="2017-06" db="EMBL/GenBank/DDBJ databases">
        <title>Complete genome sequence of Shewanella marisflavi EP1 associated with anaerobic 2,4-dinitrotoluene reduction and salt tolerance.</title>
        <authorList>
            <person name="Huang J."/>
        </authorList>
    </citation>
    <scope>NUCLEOTIDE SEQUENCE [LARGE SCALE GENOMIC DNA]</scope>
    <source>
        <strain evidence="1 2">EP1</strain>
    </source>
</reference>